<accession>A0A1Y1VVU8</accession>
<dbReference type="EMBL" id="MCFD01000030">
    <property type="protein sequence ID" value="ORX65422.1"/>
    <property type="molecule type" value="Genomic_DNA"/>
</dbReference>
<dbReference type="Pfam" id="PF06966">
    <property type="entry name" value="DUF1295"/>
    <property type="match status" value="1"/>
</dbReference>
<dbReference type="GO" id="GO:0016020">
    <property type="term" value="C:membrane"/>
    <property type="evidence" value="ECO:0007669"/>
    <property type="project" value="TreeGrafter"/>
</dbReference>
<dbReference type="PANTHER" id="PTHR32251">
    <property type="entry name" value="3-OXO-5-ALPHA-STEROID 4-DEHYDROGENASE"/>
    <property type="match status" value="1"/>
</dbReference>
<evidence type="ECO:0008006" key="4">
    <source>
        <dbReference type="Google" id="ProtNLM"/>
    </source>
</evidence>
<name>A0A1Y1VVU8_9FUNG</name>
<sequence>MTWVQQRGERNFSTVDRLWALMPTIYGILWTHEHYLSDGYLQVSSKAVFVQTVVFVWTVHHTRNFWRRGGFSVGFEDHRWAHVRGQLHKTLGCLYAVGWEVFNFVFIALCQHALLYGIALPLRLLQDSEVEKEWSMAEYGLAGVMCLALVVEIAADGQQYAFQQRKLSGANSAEVRAGFVHSGLYKYARHPNVFCEQILWVALAAFALAATGAPVSGLYCGGACGLIGLTLMSVRLTEAISASKYPLYRAYQLKTSSLVPCMPRSNESVIQSAARRQ</sequence>
<protein>
    <recommendedName>
        <fullName evidence="4">DUF1295-domain-containing protein</fullName>
    </recommendedName>
</protein>
<evidence type="ECO:0000256" key="1">
    <source>
        <dbReference type="SAM" id="Phobius"/>
    </source>
</evidence>
<dbReference type="AlphaFoldDB" id="A0A1Y1VVU8"/>
<keyword evidence="1" id="KW-0472">Membrane</keyword>
<organism evidence="2 3">
    <name type="scientific">Linderina pennispora</name>
    <dbReference type="NCBI Taxonomy" id="61395"/>
    <lineage>
        <taxon>Eukaryota</taxon>
        <taxon>Fungi</taxon>
        <taxon>Fungi incertae sedis</taxon>
        <taxon>Zoopagomycota</taxon>
        <taxon>Kickxellomycotina</taxon>
        <taxon>Kickxellomycetes</taxon>
        <taxon>Kickxellales</taxon>
        <taxon>Kickxellaceae</taxon>
        <taxon>Linderina</taxon>
    </lineage>
</organism>
<keyword evidence="1" id="KW-0812">Transmembrane</keyword>
<feature type="transmembrane region" description="Helical" evidence="1">
    <location>
        <begin position="193"/>
        <end position="210"/>
    </location>
</feature>
<evidence type="ECO:0000313" key="3">
    <source>
        <dbReference type="Proteomes" id="UP000193922"/>
    </source>
</evidence>
<keyword evidence="3" id="KW-1185">Reference proteome</keyword>
<dbReference type="Proteomes" id="UP000193922">
    <property type="component" value="Unassembled WGS sequence"/>
</dbReference>
<dbReference type="PANTHER" id="PTHR32251:SF23">
    <property type="entry name" value="3-OXO-5-ALPHA-STEROID 4-DEHYDROGENASE (DUF1295)"/>
    <property type="match status" value="1"/>
</dbReference>
<evidence type="ECO:0000313" key="2">
    <source>
        <dbReference type="EMBL" id="ORX65422.1"/>
    </source>
</evidence>
<dbReference type="OrthoDB" id="201504at2759"/>
<feature type="transmembrane region" description="Helical" evidence="1">
    <location>
        <begin position="94"/>
        <end position="119"/>
    </location>
</feature>
<gene>
    <name evidence="2" type="ORF">DL89DRAFT_227708</name>
</gene>
<comment type="caution">
    <text evidence="2">The sequence shown here is derived from an EMBL/GenBank/DDBJ whole genome shotgun (WGS) entry which is preliminary data.</text>
</comment>
<dbReference type="Gene3D" id="1.20.120.1630">
    <property type="match status" value="1"/>
</dbReference>
<proteinExistence type="predicted"/>
<dbReference type="InterPro" id="IPR010721">
    <property type="entry name" value="UstE-like"/>
</dbReference>
<reference evidence="2 3" key="1">
    <citation type="submission" date="2016-07" db="EMBL/GenBank/DDBJ databases">
        <title>Pervasive Adenine N6-methylation of Active Genes in Fungi.</title>
        <authorList>
            <consortium name="DOE Joint Genome Institute"/>
            <person name="Mondo S.J."/>
            <person name="Dannebaum R.O."/>
            <person name="Kuo R.C."/>
            <person name="Labutti K."/>
            <person name="Haridas S."/>
            <person name="Kuo A."/>
            <person name="Salamov A."/>
            <person name="Ahrendt S.R."/>
            <person name="Lipzen A."/>
            <person name="Sullivan W."/>
            <person name="Andreopoulos W.B."/>
            <person name="Clum A."/>
            <person name="Lindquist E."/>
            <person name="Daum C."/>
            <person name="Ramamoorthy G.K."/>
            <person name="Gryganskyi A."/>
            <person name="Culley D."/>
            <person name="Magnuson J.K."/>
            <person name="James T.Y."/>
            <person name="O'Malley M.A."/>
            <person name="Stajich J.E."/>
            <person name="Spatafora J.W."/>
            <person name="Visel A."/>
            <person name="Grigoriev I.V."/>
        </authorList>
    </citation>
    <scope>NUCLEOTIDE SEQUENCE [LARGE SCALE GENOMIC DNA]</scope>
    <source>
        <strain evidence="2 3">ATCC 12442</strain>
    </source>
</reference>
<feature type="transmembrane region" description="Helical" evidence="1">
    <location>
        <begin position="139"/>
        <end position="155"/>
    </location>
</feature>
<dbReference type="GeneID" id="63801514"/>
<dbReference type="RefSeq" id="XP_040739627.1">
    <property type="nucleotide sequence ID" value="XM_040884866.1"/>
</dbReference>
<keyword evidence="1" id="KW-1133">Transmembrane helix</keyword>